<gene>
    <name evidence="1" type="ORF">UFOPK2925_00898</name>
</gene>
<dbReference type="EMBL" id="CAEZZU010000127">
    <property type="protein sequence ID" value="CAB4781655.1"/>
    <property type="molecule type" value="Genomic_DNA"/>
</dbReference>
<dbReference type="InterPro" id="IPR027417">
    <property type="entry name" value="P-loop_NTPase"/>
</dbReference>
<evidence type="ECO:0000313" key="1">
    <source>
        <dbReference type="EMBL" id="CAB4781655.1"/>
    </source>
</evidence>
<name>A0A6J6WDW2_9ZZZZ</name>
<dbReference type="InterPro" id="IPR050238">
    <property type="entry name" value="DNA_Rep/Repair_Clamp_Loader"/>
</dbReference>
<sequence length="354" mass="37940">MWDQIIGQERAVEALKNAVARPVHAYLIIGPRGSGVDEGARALAGALVEATDDTRVARGRHPDVVEFRPTANEYSIERDVRESILPEMHAAPIEGPRKCVLLLEAERLNDPSANALLKSIEEPPPRTVVILVADSADALPATIRSRCQRIDFGALTDDVVLTALEADGVGLEAAQLATALAGGRLDRARALSGDFASLRLAFSDVPSRFAGYGASASYLASGLTSVLDDAVSKVEAEQAREIAEADAEIDRMGYAARTAQAMRKRMQERQKRMLRRSRTDALLEGLAAMESVYRDALAPDAPPLNIDRAPLNMSARDASAGLDAVVKARKACSSTPTEALLLERLILNLPTSAN</sequence>
<dbReference type="Gene3D" id="3.40.50.300">
    <property type="entry name" value="P-loop containing nucleotide triphosphate hydrolases"/>
    <property type="match status" value="1"/>
</dbReference>
<accession>A0A6J6WDW2</accession>
<proteinExistence type="predicted"/>
<dbReference type="AlphaFoldDB" id="A0A6J6WDW2"/>
<organism evidence="1">
    <name type="scientific">freshwater metagenome</name>
    <dbReference type="NCBI Taxonomy" id="449393"/>
    <lineage>
        <taxon>unclassified sequences</taxon>
        <taxon>metagenomes</taxon>
        <taxon>ecological metagenomes</taxon>
    </lineage>
</organism>
<reference evidence="1" key="1">
    <citation type="submission" date="2020-05" db="EMBL/GenBank/DDBJ databases">
        <authorList>
            <person name="Chiriac C."/>
            <person name="Salcher M."/>
            <person name="Ghai R."/>
            <person name="Kavagutti S V."/>
        </authorList>
    </citation>
    <scope>NUCLEOTIDE SEQUENCE</scope>
</reference>
<dbReference type="PANTHER" id="PTHR11669:SF8">
    <property type="entry name" value="DNA POLYMERASE III SUBUNIT DELTA"/>
    <property type="match status" value="1"/>
</dbReference>
<dbReference type="PANTHER" id="PTHR11669">
    <property type="entry name" value="REPLICATION FACTOR C / DNA POLYMERASE III GAMMA-TAU SUBUNIT"/>
    <property type="match status" value="1"/>
</dbReference>
<dbReference type="Pfam" id="PF13177">
    <property type="entry name" value="DNA_pol3_delta2"/>
    <property type="match status" value="1"/>
</dbReference>
<protein>
    <submittedName>
        <fullName evidence="1">Unannotated protein</fullName>
    </submittedName>
</protein>
<dbReference type="GO" id="GO:0006261">
    <property type="term" value="P:DNA-templated DNA replication"/>
    <property type="evidence" value="ECO:0007669"/>
    <property type="project" value="TreeGrafter"/>
</dbReference>
<dbReference type="SUPFAM" id="SSF52540">
    <property type="entry name" value="P-loop containing nucleoside triphosphate hydrolases"/>
    <property type="match status" value="1"/>
</dbReference>